<organism evidence="5 6">
    <name type="scientific">Philodulcilactobacillus myokoensis</name>
    <dbReference type="NCBI Taxonomy" id="2929573"/>
    <lineage>
        <taxon>Bacteria</taxon>
        <taxon>Bacillati</taxon>
        <taxon>Bacillota</taxon>
        <taxon>Bacilli</taxon>
        <taxon>Lactobacillales</taxon>
        <taxon>Lactobacillaceae</taxon>
        <taxon>Philodulcilactobacillus</taxon>
    </lineage>
</organism>
<dbReference type="Gene3D" id="3.40.50.720">
    <property type="entry name" value="NAD(P)-binding Rossmann-like Domain"/>
    <property type="match status" value="1"/>
</dbReference>
<name>A0A9W6AZJ3_9LACO</name>
<dbReference type="InterPro" id="IPR057326">
    <property type="entry name" value="KR_dom"/>
</dbReference>
<evidence type="ECO:0000313" key="5">
    <source>
        <dbReference type="EMBL" id="GLB46339.1"/>
    </source>
</evidence>
<dbReference type="PRINTS" id="PR00081">
    <property type="entry name" value="GDHRDH"/>
</dbReference>
<dbReference type="InterPro" id="IPR002347">
    <property type="entry name" value="SDR_fam"/>
</dbReference>
<dbReference type="GO" id="GO:0016491">
    <property type="term" value="F:oxidoreductase activity"/>
    <property type="evidence" value="ECO:0007669"/>
    <property type="project" value="UniProtKB-KW"/>
</dbReference>
<dbReference type="EMBL" id="BRPL01000002">
    <property type="protein sequence ID" value="GLB46339.1"/>
    <property type="molecule type" value="Genomic_DNA"/>
</dbReference>
<dbReference type="SMART" id="SM00822">
    <property type="entry name" value="PKS_KR"/>
    <property type="match status" value="1"/>
</dbReference>
<dbReference type="SUPFAM" id="SSF51735">
    <property type="entry name" value="NAD(P)-binding Rossmann-fold domains"/>
    <property type="match status" value="1"/>
</dbReference>
<feature type="domain" description="Ketoreductase" evidence="4">
    <location>
        <begin position="3"/>
        <end position="189"/>
    </location>
</feature>
<keyword evidence="6" id="KW-1185">Reference proteome</keyword>
<reference evidence="5" key="2">
    <citation type="journal article" date="2023" name="PLoS ONE">
        <title>Philodulcilactobacillus myokoensis gen. nov., sp. nov., a fructophilic, acidophilic, and agar-phobic lactic acid bacterium isolated from fermented vegetable extracts.</title>
        <authorList>
            <person name="Kouya T."/>
            <person name="Ishiyama Y."/>
            <person name="Ohashi S."/>
            <person name="Kumakubo R."/>
            <person name="Yamazaki T."/>
            <person name="Otaki T."/>
        </authorList>
    </citation>
    <scope>NUCLEOTIDE SEQUENCE</scope>
    <source>
        <strain evidence="5">WR16-4</strain>
    </source>
</reference>
<proteinExistence type="inferred from homology"/>
<dbReference type="PANTHER" id="PTHR43976:SF16">
    <property type="entry name" value="SHORT-CHAIN DEHYDROGENASE_REDUCTASE FAMILY PROTEIN"/>
    <property type="match status" value="1"/>
</dbReference>
<accession>A0A9W6AZJ3</accession>
<dbReference type="Proteomes" id="UP001144204">
    <property type="component" value="Unassembled WGS sequence"/>
</dbReference>
<dbReference type="InterPro" id="IPR051911">
    <property type="entry name" value="SDR_oxidoreductase"/>
</dbReference>
<dbReference type="InterPro" id="IPR036291">
    <property type="entry name" value="NAD(P)-bd_dom_sf"/>
</dbReference>
<gene>
    <name evidence="5" type="ORF">WR164_03180</name>
</gene>
<comment type="caution">
    <text evidence="5">The sequence shown here is derived from an EMBL/GenBank/DDBJ whole genome shotgun (WGS) entry which is preliminary data.</text>
</comment>
<sequence length="283" mass="31143">MSKTWLVTGTSTGFGRSLARFLANQKNVNLVATARNTDKLSYLDQYDHGQILKAKLDVTNKDEIKQVVKAAVDKFGGIDVLDNNAGLGYISSFEEADDKDAKYMFDVNVWGLVHMTQAVLPVMRKQHSGTVVNMSSLAGIHGAPALSFYNATKYAVEGLMDSFNKEVQGTGIKVMLVEPSGFRTDWGGRSSKKKPSKVNFYSNVNENMRGIEQTAGHEAGNPDTAAQIVYNQVTYHFADLPLHLPIGKSCVENAIKHYSDLADHYKKMTYLAISADNQAPLKK</sequence>
<keyword evidence="2" id="KW-0560">Oxidoreductase</keyword>
<dbReference type="Pfam" id="PF00106">
    <property type="entry name" value="adh_short"/>
    <property type="match status" value="1"/>
</dbReference>
<protein>
    <submittedName>
        <fullName evidence="5">Short-chain dehydrogenase/reductase</fullName>
    </submittedName>
</protein>
<evidence type="ECO:0000259" key="4">
    <source>
        <dbReference type="SMART" id="SM00822"/>
    </source>
</evidence>
<dbReference type="RefSeq" id="WP_286135802.1">
    <property type="nucleotide sequence ID" value="NZ_BRPL01000002.1"/>
</dbReference>
<dbReference type="AlphaFoldDB" id="A0A9W6AZJ3"/>
<dbReference type="PRINTS" id="PR00080">
    <property type="entry name" value="SDRFAMILY"/>
</dbReference>
<evidence type="ECO:0000256" key="3">
    <source>
        <dbReference type="RuleBase" id="RU000363"/>
    </source>
</evidence>
<reference evidence="5" key="1">
    <citation type="submission" date="2022-07" db="EMBL/GenBank/DDBJ databases">
        <authorList>
            <person name="Kouya T."/>
            <person name="Ishiyama Y."/>
        </authorList>
    </citation>
    <scope>NUCLEOTIDE SEQUENCE</scope>
    <source>
        <strain evidence="5">WR16-4</strain>
    </source>
</reference>
<evidence type="ECO:0000256" key="2">
    <source>
        <dbReference type="ARBA" id="ARBA00023002"/>
    </source>
</evidence>
<dbReference type="PANTHER" id="PTHR43976">
    <property type="entry name" value="SHORT CHAIN DEHYDROGENASE"/>
    <property type="match status" value="1"/>
</dbReference>
<comment type="similarity">
    <text evidence="1 3">Belongs to the short-chain dehydrogenases/reductases (SDR) family.</text>
</comment>
<dbReference type="CDD" id="cd05374">
    <property type="entry name" value="17beta-HSD-like_SDR_c"/>
    <property type="match status" value="1"/>
</dbReference>
<evidence type="ECO:0000313" key="6">
    <source>
        <dbReference type="Proteomes" id="UP001144204"/>
    </source>
</evidence>
<evidence type="ECO:0000256" key="1">
    <source>
        <dbReference type="ARBA" id="ARBA00006484"/>
    </source>
</evidence>